<sequence length="337" mass="39359">MSFINKCSTIIRRSSKDMLYIHLDKGISYNYYDKNNELVFSKKLIKDDSIDFTNCFFTLSNLDNIYGIYNDGSLKMLTALSNSSTFTQTEILKYNSKKFGICFPYINVINNDIHILYYVYNNNSANTCALFHHIKHNNIWTENKIDFINHIVLDNFTVIWSQDSPIVFYFNLVDGIEEIFLSKFNISTLTWSNPVQITNSGKNKIYLNILKDSMNFYHITFCESLETGYAVKYLNGYLNDTTFEVDISTYITGPSTCMYPTFLKKDSTLYLMWVNYGKLYTTYSTNLGRNWSTHEIDDFSVEDKFIRAYFYSNFKNDIPYNVNTVFTSLDDIGILGF</sequence>
<dbReference type="Proteomes" id="UP000609849">
    <property type="component" value="Unassembled WGS sequence"/>
</dbReference>
<dbReference type="EMBL" id="JACRWE010000001">
    <property type="protein sequence ID" value="MBC5995742.1"/>
    <property type="molecule type" value="Genomic_DNA"/>
</dbReference>
<keyword evidence="2" id="KW-1185">Reference proteome</keyword>
<organism evidence="1 2">
    <name type="scientific">Romboutsia faecis</name>
    <dbReference type="NCBI Taxonomy" id="2764597"/>
    <lineage>
        <taxon>Bacteria</taxon>
        <taxon>Bacillati</taxon>
        <taxon>Bacillota</taxon>
        <taxon>Clostridia</taxon>
        <taxon>Peptostreptococcales</taxon>
        <taxon>Peptostreptococcaceae</taxon>
        <taxon>Romboutsia</taxon>
    </lineage>
</organism>
<dbReference type="RefSeq" id="WP_153925811.1">
    <property type="nucleotide sequence ID" value="NZ_JACRWE010000001.1"/>
</dbReference>
<evidence type="ECO:0000313" key="1">
    <source>
        <dbReference type="EMBL" id="MBC5995742.1"/>
    </source>
</evidence>
<gene>
    <name evidence="1" type="ORF">H8923_03120</name>
</gene>
<evidence type="ECO:0000313" key="2">
    <source>
        <dbReference type="Proteomes" id="UP000609849"/>
    </source>
</evidence>
<dbReference type="SUPFAM" id="SSF50939">
    <property type="entry name" value="Sialidases"/>
    <property type="match status" value="1"/>
</dbReference>
<accession>A0ABR7JLD7</accession>
<reference evidence="1 2" key="1">
    <citation type="submission" date="2020-08" db="EMBL/GenBank/DDBJ databases">
        <authorList>
            <person name="Liu C."/>
            <person name="Sun Q."/>
        </authorList>
    </citation>
    <scope>NUCLEOTIDE SEQUENCE [LARGE SCALE GENOMIC DNA]</scope>
    <source>
        <strain evidence="1 2">NSJ-18</strain>
    </source>
</reference>
<dbReference type="InterPro" id="IPR036278">
    <property type="entry name" value="Sialidase_sf"/>
</dbReference>
<evidence type="ECO:0008006" key="3">
    <source>
        <dbReference type="Google" id="ProtNLM"/>
    </source>
</evidence>
<name>A0ABR7JLD7_9FIRM</name>
<proteinExistence type="predicted"/>
<comment type="caution">
    <text evidence="1">The sequence shown here is derived from an EMBL/GenBank/DDBJ whole genome shotgun (WGS) entry which is preliminary data.</text>
</comment>
<protein>
    <recommendedName>
        <fullName evidence="3">Exo-alpha-sialidase</fullName>
    </recommendedName>
</protein>